<dbReference type="RefSeq" id="WP_208877271.1">
    <property type="nucleotide sequence ID" value="NZ_CP031320.1"/>
</dbReference>
<protein>
    <submittedName>
        <fullName evidence="2">Methionine/alanine import family NSS transporter small subunit</fullName>
    </submittedName>
</protein>
<proteinExistence type="predicted"/>
<dbReference type="KEGG" id="sarm:DVA86_09220"/>
<gene>
    <name evidence="2" type="ORF">DVA86_09220</name>
</gene>
<dbReference type="InterPro" id="IPR031596">
    <property type="entry name" value="MaAIMP_sms"/>
</dbReference>
<reference evidence="2 3" key="1">
    <citation type="submission" date="2018-07" db="EMBL/GenBank/DDBJ databases">
        <title>Draft genome of the type strain Streptomyces armeniacus ATCC 15676.</title>
        <authorList>
            <person name="Labana P."/>
            <person name="Gosse J.T."/>
            <person name="Boddy C.N."/>
        </authorList>
    </citation>
    <scope>NUCLEOTIDE SEQUENCE [LARGE SCALE GENOMIC DNA]</scope>
    <source>
        <strain evidence="2 3">ATCC 15676</strain>
    </source>
</reference>
<accession>A0A345XMD4</accession>
<evidence type="ECO:0000256" key="1">
    <source>
        <dbReference type="SAM" id="Phobius"/>
    </source>
</evidence>
<keyword evidence="3" id="KW-1185">Reference proteome</keyword>
<organism evidence="2 3">
    <name type="scientific">Streptomyces armeniacus</name>
    <dbReference type="NCBI Taxonomy" id="83291"/>
    <lineage>
        <taxon>Bacteria</taxon>
        <taxon>Bacillati</taxon>
        <taxon>Actinomycetota</taxon>
        <taxon>Actinomycetes</taxon>
        <taxon>Kitasatosporales</taxon>
        <taxon>Streptomycetaceae</taxon>
        <taxon>Streptomyces</taxon>
    </lineage>
</organism>
<dbReference type="Proteomes" id="UP000254425">
    <property type="component" value="Chromosome"/>
</dbReference>
<feature type="transmembrane region" description="Helical" evidence="1">
    <location>
        <begin position="6"/>
        <end position="25"/>
    </location>
</feature>
<evidence type="ECO:0000313" key="3">
    <source>
        <dbReference type="Proteomes" id="UP000254425"/>
    </source>
</evidence>
<sequence length="43" mass="4536">MSASALIMMIVAIVIVWGGMTAAIMKLRGHPDPPDDDSPAERA</sequence>
<name>A0A345XMD4_9ACTN</name>
<keyword evidence="1" id="KW-1133">Transmembrane helix</keyword>
<keyword evidence="1" id="KW-0812">Transmembrane</keyword>
<dbReference type="EMBL" id="CP031320">
    <property type="protein sequence ID" value="AXK32800.1"/>
    <property type="molecule type" value="Genomic_DNA"/>
</dbReference>
<evidence type="ECO:0000313" key="2">
    <source>
        <dbReference type="EMBL" id="AXK32800.1"/>
    </source>
</evidence>
<dbReference type="NCBIfam" id="NF033493">
    <property type="entry name" value="MetS_like_NSS"/>
    <property type="match status" value="1"/>
</dbReference>
<dbReference type="AlphaFoldDB" id="A0A345XMD4"/>
<dbReference type="Pfam" id="PF16951">
    <property type="entry name" value="MaAIMP_sms"/>
    <property type="match status" value="1"/>
</dbReference>
<keyword evidence="1" id="KW-0472">Membrane</keyword>